<gene>
    <name evidence="3" type="ORF">EJP69_18095</name>
</gene>
<protein>
    <submittedName>
        <fullName evidence="3">Phosphodiesterase</fullName>
    </submittedName>
</protein>
<feature type="transmembrane region" description="Helical" evidence="1">
    <location>
        <begin position="62"/>
        <end position="89"/>
    </location>
</feature>
<dbReference type="PANTHER" id="PTHR33121">
    <property type="entry name" value="CYCLIC DI-GMP PHOSPHODIESTERASE PDEF"/>
    <property type="match status" value="1"/>
</dbReference>
<dbReference type="PROSITE" id="PS50883">
    <property type="entry name" value="EAL"/>
    <property type="match status" value="1"/>
</dbReference>
<comment type="caution">
    <text evidence="3">The sequence shown here is derived from an EMBL/GenBank/DDBJ whole genome shotgun (WGS) entry which is preliminary data.</text>
</comment>
<sequence>MQAAALLGVFSLVLMVSKSSEAMLHSRATFYGWTVGLTGFVLLGMAFQLMNLPSKPYLGSDLLFLSGMLGGLRGGAIGWTLIVGARLLFGGTHQAAAFLLDMTLMVGGGIFMHYRLGRRPITSFGWRDIGSAWLVRVAFTMLSISLIYAFQLVPPMVNARVLVLHALSSGLSLMIIACVLALLRSDARERESRARAFAASHTNLLTGLPNRRALGELLERLLAADGRQHVLMTFQVANLAEMARALGHDWTDHLWAQLSVALTQGQASQLVEAFHPLCFQLNDLSLTVVLQDTSLEWMEQQQLASKVQAEAVAALRATHAAYVSLQLRIGVSNVRMNSQANAASILRDLNFALQSNEQMVRYFHESFAEQADKDEDVRRLLIDWIRTASPPMQYQPKFHLLTRHVCGAEALLRAHPVNGNLLPPPYVIEIATRHQLLSQFEWCTLEVVGRDIQRCLAAGCPIPLSVNISATTLTLPLFGDRVLSFLELLHVPPRLLYVEITESGHVPDVETVRTNIAVLQGAGVGLSLDDFGTGYSALTTLATIPFTEVKIDHSMISRIDQPRMREAVSLALESATRYNATLVAEGVETEDQSTLLLEMGVLFGQGYLFSRAVPMDDLIRMARRRAAFRVDGALKSPRPDRI</sequence>
<dbReference type="AlphaFoldDB" id="A0A431TJ12"/>
<dbReference type="SUPFAM" id="SSF55073">
    <property type="entry name" value="Nucleotide cyclase"/>
    <property type="match status" value="1"/>
</dbReference>
<dbReference type="InterPro" id="IPR000160">
    <property type="entry name" value="GGDEF_dom"/>
</dbReference>
<dbReference type="Pfam" id="PF00990">
    <property type="entry name" value="GGDEF"/>
    <property type="match status" value="1"/>
</dbReference>
<evidence type="ECO:0000259" key="2">
    <source>
        <dbReference type="PROSITE" id="PS50883"/>
    </source>
</evidence>
<dbReference type="Gene3D" id="3.30.70.270">
    <property type="match status" value="1"/>
</dbReference>
<reference evidence="3 4" key="1">
    <citation type="submission" date="2018-12" db="EMBL/GenBank/DDBJ databases">
        <title>The genome of Variovorax gossypii DSM 100435.</title>
        <authorList>
            <person name="Gao J."/>
            <person name="Sun J."/>
        </authorList>
    </citation>
    <scope>NUCLEOTIDE SEQUENCE [LARGE SCALE GENOMIC DNA]</scope>
    <source>
        <strain evidence="3 4">DSM 100435</strain>
    </source>
</reference>
<keyword evidence="1" id="KW-0812">Transmembrane</keyword>
<proteinExistence type="predicted"/>
<dbReference type="InterPro" id="IPR050706">
    <property type="entry name" value="Cyclic-di-GMP_PDE-like"/>
</dbReference>
<feature type="transmembrane region" description="Helical" evidence="1">
    <location>
        <begin position="29"/>
        <end position="50"/>
    </location>
</feature>
<evidence type="ECO:0000256" key="1">
    <source>
        <dbReference type="SAM" id="Phobius"/>
    </source>
</evidence>
<evidence type="ECO:0000313" key="3">
    <source>
        <dbReference type="EMBL" id="RTQ33426.1"/>
    </source>
</evidence>
<dbReference type="InterPro" id="IPR001633">
    <property type="entry name" value="EAL_dom"/>
</dbReference>
<dbReference type="SMART" id="SM00052">
    <property type="entry name" value="EAL"/>
    <property type="match status" value="1"/>
</dbReference>
<feature type="transmembrane region" description="Helical" evidence="1">
    <location>
        <begin position="162"/>
        <end position="183"/>
    </location>
</feature>
<keyword evidence="1" id="KW-0472">Membrane</keyword>
<organism evidence="3 4">
    <name type="scientific">Variovorax gossypii</name>
    <dbReference type="NCBI Taxonomy" id="1679495"/>
    <lineage>
        <taxon>Bacteria</taxon>
        <taxon>Pseudomonadati</taxon>
        <taxon>Pseudomonadota</taxon>
        <taxon>Betaproteobacteria</taxon>
        <taxon>Burkholderiales</taxon>
        <taxon>Comamonadaceae</taxon>
        <taxon>Variovorax</taxon>
    </lineage>
</organism>
<accession>A0A431TJ12</accession>
<feature type="transmembrane region" description="Helical" evidence="1">
    <location>
        <begin position="133"/>
        <end position="150"/>
    </location>
</feature>
<keyword evidence="4" id="KW-1185">Reference proteome</keyword>
<dbReference type="SMART" id="SM00267">
    <property type="entry name" value="GGDEF"/>
    <property type="match status" value="1"/>
</dbReference>
<keyword evidence="1" id="KW-1133">Transmembrane helix</keyword>
<dbReference type="SUPFAM" id="SSF141868">
    <property type="entry name" value="EAL domain-like"/>
    <property type="match status" value="1"/>
</dbReference>
<dbReference type="OrthoDB" id="8298083at2"/>
<dbReference type="InterPro" id="IPR043128">
    <property type="entry name" value="Rev_trsase/Diguanyl_cyclase"/>
</dbReference>
<dbReference type="Proteomes" id="UP000267418">
    <property type="component" value="Unassembled WGS sequence"/>
</dbReference>
<feature type="transmembrane region" description="Helical" evidence="1">
    <location>
        <begin position="95"/>
        <end position="112"/>
    </location>
</feature>
<dbReference type="CDD" id="cd01948">
    <property type="entry name" value="EAL"/>
    <property type="match status" value="1"/>
</dbReference>
<dbReference type="Pfam" id="PF00563">
    <property type="entry name" value="EAL"/>
    <property type="match status" value="1"/>
</dbReference>
<dbReference type="RefSeq" id="WP_126471883.1">
    <property type="nucleotide sequence ID" value="NZ_RXOE01000004.1"/>
</dbReference>
<dbReference type="InterPro" id="IPR029787">
    <property type="entry name" value="Nucleotide_cyclase"/>
</dbReference>
<dbReference type="InterPro" id="IPR035919">
    <property type="entry name" value="EAL_sf"/>
</dbReference>
<name>A0A431TJ12_9BURK</name>
<dbReference type="GO" id="GO:0071111">
    <property type="term" value="F:cyclic-guanylate-specific phosphodiesterase activity"/>
    <property type="evidence" value="ECO:0007669"/>
    <property type="project" value="InterPro"/>
</dbReference>
<dbReference type="PANTHER" id="PTHR33121:SF79">
    <property type="entry name" value="CYCLIC DI-GMP PHOSPHODIESTERASE PDED-RELATED"/>
    <property type="match status" value="1"/>
</dbReference>
<feature type="domain" description="EAL" evidence="2">
    <location>
        <begin position="374"/>
        <end position="626"/>
    </location>
</feature>
<dbReference type="EMBL" id="RXOE01000004">
    <property type="protein sequence ID" value="RTQ33426.1"/>
    <property type="molecule type" value="Genomic_DNA"/>
</dbReference>
<evidence type="ECO:0000313" key="4">
    <source>
        <dbReference type="Proteomes" id="UP000267418"/>
    </source>
</evidence>
<dbReference type="Gene3D" id="3.20.20.450">
    <property type="entry name" value="EAL domain"/>
    <property type="match status" value="1"/>
</dbReference>